<comment type="caution">
    <text evidence="1">The sequence shown here is derived from an EMBL/GenBank/DDBJ whole genome shotgun (WGS) entry which is preliminary data.</text>
</comment>
<dbReference type="Proteomes" id="UP001066276">
    <property type="component" value="Chromosome 4_1"/>
</dbReference>
<protein>
    <submittedName>
        <fullName evidence="1">Uncharacterized protein</fullName>
    </submittedName>
</protein>
<proteinExistence type="predicted"/>
<accession>A0AAV7T5Z0</accession>
<reference evidence="1" key="1">
    <citation type="journal article" date="2022" name="bioRxiv">
        <title>Sequencing and chromosome-scale assembly of the giantPleurodeles waltlgenome.</title>
        <authorList>
            <person name="Brown T."/>
            <person name="Elewa A."/>
            <person name="Iarovenko S."/>
            <person name="Subramanian E."/>
            <person name="Araus A.J."/>
            <person name="Petzold A."/>
            <person name="Susuki M."/>
            <person name="Suzuki K.-i.T."/>
            <person name="Hayashi T."/>
            <person name="Toyoda A."/>
            <person name="Oliveira C."/>
            <person name="Osipova E."/>
            <person name="Leigh N.D."/>
            <person name="Simon A."/>
            <person name="Yun M.H."/>
        </authorList>
    </citation>
    <scope>NUCLEOTIDE SEQUENCE</scope>
    <source>
        <strain evidence="1">20211129_DDA</strain>
        <tissue evidence="1">Liver</tissue>
    </source>
</reference>
<organism evidence="1 2">
    <name type="scientific">Pleurodeles waltl</name>
    <name type="common">Iberian ribbed newt</name>
    <dbReference type="NCBI Taxonomy" id="8319"/>
    <lineage>
        <taxon>Eukaryota</taxon>
        <taxon>Metazoa</taxon>
        <taxon>Chordata</taxon>
        <taxon>Craniata</taxon>
        <taxon>Vertebrata</taxon>
        <taxon>Euteleostomi</taxon>
        <taxon>Amphibia</taxon>
        <taxon>Batrachia</taxon>
        <taxon>Caudata</taxon>
        <taxon>Salamandroidea</taxon>
        <taxon>Salamandridae</taxon>
        <taxon>Pleurodelinae</taxon>
        <taxon>Pleurodeles</taxon>
    </lineage>
</organism>
<gene>
    <name evidence="1" type="ORF">NDU88_003791</name>
</gene>
<sequence length="86" mass="9434">MEWPPSCSLIHFSQVNQPELARKSWTHVVQWLRQAPVLQVVPIPCGAHRHPAVGVVAARRLPRNHSHVAGLALRGPAHPHQASPSA</sequence>
<evidence type="ECO:0000313" key="2">
    <source>
        <dbReference type="Proteomes" id="UP001066276"/>
    </source>
</evidence>
<evidence type="ECO:0000313" key="1">
    <source>
        <dbReference type="EMBL" id="KAJ1171934.1"/>
    </source>
</evidence>
<keyword evidence="2" id="KW-1185">Reference proteome</keyword>
<dbReference type="EMBL" id="JANPWB010000007">
    <property type="protein sequence ID" value="KAJ1171934.1"/>
    <property type="molecule type" value="Genomic_DNA"/>
</dbReference>
<dbReference type="AlphaFoldDB" id="A0AAV7T5Z0"/>
<name>A0AAV7T5Z0_PLEWA</name>